<evidence type="ECO:0000313" key="3">
    <source>
        <dbReference type="Proteomes" id="UP000507222"/>
    </source>
</evidence>
<accession>A0A6J5V7G5</accession>
<dbReference type="EMBL" id="CAEKDK010000006">
    <property type="protein sequence ID" value="CAB4284142.1"/>
    <property type="molecule type" value="Genomic_DNA"/>
</dbReference>
<reference evidence="2 3" key="1">
    <citation type="submission" date="2020-05" db="EMBL/GenBank/DDBJ databases">
        <authorList>
            <person name="Campoy J."/>
            <person name="Schneeberger K."/>
            <person name="Spophaly S."/>
        </authorList>
    </citation>
    <scope>NUCLEOTIDE SEQUENCE [LARGE SCALE GENOMIC DNA]</scope>
    <source>
        <strain evidence="2">PruArmRojPasFocal</strain>
    </source>
</reference>
<name>A0A6J5V7G5_PRUAR</name>
<sequence length="135" mass="14843">MSRQDALFVAMRDIIRLGMSTKGNTSQPRNIWLFYSPWGSLAQPNQPNPTRGIWRGRGITTGIGRGNGRGQMPNGKGNVGNWITEMPNKPSSSQPLPSSLQPLSYTGATSSSSQPPKSPTKRFKSPANKLRPWMF</sequence>
<feature type="region of interest" description="Disordered" evidence="1">
    <location>
        <begin position="43"/>
        <end position="135"/>
    </location>
</feature>
<proteinExistence type="predicted"/>
<dbReference type="Proteomes" id="UP000507222">
    <property type="component" value="Unassembled WGS sequence"/>
</dbReference>
<gene>
    <name evidence="2" type="ORF">CURHAP_LOCUS39582</name>
</gene>
<evidence type="ECO:0000256" key="1">
    <source>
        <dbReference type="SAM" id="MobiDB-lite"/>
    </source>
</evidence>
<dbReference type="AlphaFoldDB" id="A0A6J5V7G5"/>
<organism evidence="2 3">
    <name type="scientific">Prunus armeniaca</name>
    <name type="common">Apricot</name>
    <name type="synonym">Armeniaca vulgaris</name>
    <dbReference type="NCBI Taxonomy" id="36596"/>
    <lineage>
        <taxon>Eukaryota</taxon>
        <taxon>Viridiplantae</taxon>
        <taxon>Streptophyta</taxon>
        <taxon>Embryophyta</taxon>
        <taxon>Tracheophyta</taxon>
        <taxon>Spermatophyta</taxon>
        <taxon>Magnoliopsida</taxon>
        <taxon>eudicotyledons</taxon>
        <taxon>Gunneridae</taxon>
        <taxon>Pentapetalae</taxon>
        <taxon>rosids</taxon>
        <taxon>fabids</taxon>
        <taxon>Rosales</taxon>
        <taxon>Rosaceae</taxon>
        <taxon>Amygdaloideae</taxon>
        <taxon>Amygdaleae</taxon>
        <taxon>Prunus</taxon>
    </lineage>
</organism>
<feature type="compositionally biased region" description="Low complexity" evidence="1">
    <location>
        <begin position="90"/>
        <end position="115"/>
    </location>
</feature>
<feature type="compositionally biased region" description="Gly residues" evidence="1">
    <location>
        <begin position="59"/>
        <end position="69"/>
    </location>
</feature>
<protein>
    <submittedName>
        <fullName evidence="2">Uncharacterized protein</fullName>
    </submittedName>
</protein>
<evidence type="ECO:0000313" key="2">
    <source>
        <dbReference type="EMBL" id="CAB4284142.1"/>
    </source>
</evidence>